<dbReference type="GO" id="GO:0005886">
    <property type="term" value="C:plasma membrane"/>
    <property type="evidence" value="ECO:0007669"/>
    <property type="project" value="TreeGrafter"/>
</dbReference>
<evidence type="ECO:0000256" key="1">
    <source>
        <dbReference type="ARBA" id="ARBA00004141"/>
    </source>
</evidence>
<keyword evidence="3 5" id="KW-1133">Transmembrane helix</keyword>
<dbReference type="InterPro" id="IPR036259">
    <property type="entry name" value="MFS_trans_sf"/>
</dbReference>
<keyword evidence="4 5" id="KW-0472">Membrane</keyword>
<dbReference type="InterPro" id="IPR011701">
    <property type="entry name" value="MFS"/>
</dbReference>
<evidence type="ECO:0000256" key="2">
    <source>
        <dbReference type="ARBA" id="ARBA00022692"/>
    </source>
</evidence>
<reference evidence="7" key="1">
    <citation type="journal article" date="2020" name="Stud. Mycol.">
        <title>101 Dothideomycetes genomes: a test case for predicting lifestyles and emergence of pathogens.</title>
        <authorList>
            <person name="Haridas S."/>
            <person name="Albert R."/>
            <person name="Binder M."/>
            <person name="Bloem J."/>
            <person name="Labutti K."/>
            <person name="Salamov A."/>
            <person name="Andreopoulos B."/>
            <person name="Baker S."/>
            <person name="Barry K."/>
            <person name="Bills G."/>
            <person name="Bluhm B."/>
            <person name="Cannon C."/>
            <person name="Castanera R."/>
            <person name="Culley D."/>
            <person name="Daum C."/>
            <person name="Ezra D."/>
            <person name="Gonzalez J."/>
            <person name="Henrissat B."/>
            <person name="Kuo A."/>
            <person name="Liang C."/>
            <person name="Lipzen A."/>
            <person name="Lutzoni F."/>
            <person name="Magnuson J."/>
            <person name="Mondo S."/>
            <person name="Nolan M."/>
            <person name="Ohm R."/>
            <person name="Pangilinan J."/>
            <person name="Park H.-J."/>
            <person name="Ramirez L."/>
            <person name="Alfaro M."/>
            <person name="Sun H."/>
            <person name="Tritt A."/>
            <person name="Yoshinaga Y."/>
            <person name="Zwiers L.-H."/>
            <person name="Turgeon B."/>
            <person name="Goodwin S."/>
            <person name="Spatafora J."/>
            <person name="Crous P."/>
            <person name="Grigoriev I."/>
        </authorList>
    </citation>
    <scope>NUCLEOTIDE SEQUENCE</scope>
    <source>
        <strain evidence="7">CBS 675.92</strain>
    </source>
</reference>
<feature type="domain" description="Major facilitator superfamily (MFS) profile" evidence="6">
    <location>
        <begin position="9"/>
        <end position="496"/>
    </location>
</feature>
<dbReference type="PANTHER" id="PTHR23501">
    <property type="entry name" value="MAJOR FACILITATOR SUPERFAMILY"/>
    <property type="match status" value="1"/>
</dbReference>
<feature type="transmembrane region" description="Helical" evidence="5">
    <location>
        <begin position="44"/>
        <end position="61"/>
    </location>
</feature>
<dbReference type="PRINTS" id="PR01036">
    <property type="entry name" value="TCRTETB"/>
</dbReference>
<feature type="transmembrane region" description="Helical" evidence="5">
    <location>
        <begin position="7"/>
        <end position="32"/>
    </location>
</feature>
<name>A0A6A5TFJ0_9PLEO</name>
<feature type="transmembrane region" description="Helical" evidence="5">
    <location>
        <begin position="403"/>
        <end position="422"/>
    </location>
</feature>
<feature type="transmembrane region" description="Helical" evidence="5">
    <location>
        <begin position="234"/>
        <end position="251"/>
    </location>
</feature>
<feature type="transmembrane region" description="Helical" evidence="5">
    <location>
        <begin position="203"/>
        <end position="222"/>
    </location>
</feature>
<dbReference type="GO" id="GO:0022857">
    <property type="term" value="F:transmembrane transporter activity"/>
    <property type="evidence" value="ECO:0007669"/>
    <property type="project" value="InterPro"/>
</dbReference>
<dbReference type="CDD" id="cd17502">
    <property type="entry name" value="MFS_Azr1_MDR_like"/>
    <property type="match status" value="1"/>
</dbReference>
<dbReference type="InterPro" id="IPR020846">
    <property type="entry name" value="MFS_dom"/>
</dbReference>
<keyword evidence="8" id="KW-1185">Reference proteome</keyword>
<dbReference type="PANTHER" id="PTHR23501:SF198">
    <property type="entry name" value="AZOLE RESISTANCE PROTEIN 1-RELATED"/>
    <property type="match status" value="1"/>
</dbReference>
<dbReference type="Pfam" id="PF07690">
    <property type="entry name" value="MFS_1"/>
    <property type="match status" value="1"/>
</dbReference>
<evidence type="ECO:0000256" key="3">
    <source>
        <dbReference type="ARBA" id="ARBA00022989"/>
    </source>
</evidence>
<evidence type="ECO:0000313" key="7">
    <source>
        <dbReference type="EMBL" id="KAF1951583.1"/>
    </source>
</evidence>
<proteinExistence type="predicted"/>
<feature type="transmembrane region" description="Helical" evidence="5">
    <location>
        <begin position="104"/>
        <end position="124"/>
    </location>
</feature>
<dbReference type="FunFam" id="1.20.1250.20:FF:000196">
    <property type="entry name" value="MFS toxin efflux pump (AflT)"/>
    <property type="match status" value="1"/>
</dbReference>
<dbReference type="Gene3D" id="1.20.1250.20">
    <property type="entry name" value="MFS general substrate transporter like domains"/>
    <property type="match status" value="2"/>
</dbReference>
<accession>A0A6A5TFJ0</accession>
<dbReference type="OrthoDB" id="10021397at2759"/>
<feature type="transmembrane region" description="Helical" evidence="5">
    <location>
        <begin position="370"/>
        <end position="391"/>
    </location>
</feature>
<sequence length="507" mass="54182">MSGVKLYILVFSLSLAVLLMALDMSILVTAIPLITEKFQSTADIGWYMSGYFLTLCSLQPLSGKLYANFSLKYTFLIFFAIFELGSLLSGAATSSPMLITGRAIAGAGAAGLMSGTLSIIAVAVELRLRALYTGIISSMFGIALIVGPLLGGAFTEHVSWRWVFYINLPIGGVIIPALVVMFKPPVRKVEQDPVIERIKRLDLIGAAMFIPAVIMLLMALQWGGLTYPWSSARIIGLLVGGFIIMIIFSTWQYRAGNAAMIPPSILTQRSVFWACLCAMFGMGAQTMIGLWLPEWFQVIKGESPIESGVHLLPTMAGQCISALVSGILITKLGYYNPWILLGTAMMSVGCGLYTTMEVQSGMAEWIGYQALYGLGSGMFITGPLLAIQGVLTPEETPVGISTVTFFQMFGGALFSAVSQTIFNTQLLKQLARNLPDVDVSKLLTAGTAAIMTVVKPEQIPAVLESYNTALLSPFYLGASVTAVSCVCALGLEWVNVKGTNLAAAGGA</sequence>
<dbReference type="EMBL" id="ML977016">
    <property type="protein sequence ID" value="KAF1951583.1"/>
    <property type="molecule type" value="Genomic_DNA"/>
</dbReference>
<feature type="transmembrane region" description="Helical" evidence="5">
    <location>
        <begin position="131"/>
        <end position="150"/>
    </location>
</feature>
<feature type="transmembrane region" description="Helical" evidence="5">
    <location>
        <begin position="162"/>
        <end position="182"/>
    </location>
</feature>
<dbReference type="PROSITE" id="PS50850">
    <property type="entry name" value="MFS"/>
    <property type="match status" value="1"/>
</dbReference>
<dbReference type="Proteomes" id="UP000800035">
    <property type="component" value="Unassembled WGS sequence"/>
</dbReference>
<keyword evidence="2 5" id="KW-0812">Transmembrane</keyword>
<dbReference type="SUPFAM" id="SSF103473">
    <property type="entry name" value="MFS general substrate transporter"/>
    <property type="match status" value="1"/>
</dbReference>
<evidence type="ECO:0000259" key="6">
    <source>
        <dbReference type="PROSITE" id="PS50850"/>
    </source>
</evidence>
<feature type="transmembrane region" description="Helical" evidence="5">
    <location>
        <begin position="271"/>
        <end position="292"/>
    </location>
</feature>
<dbReference type="AlphaFoldDB" id="A0A6A5TFJ0"/>
<evidence type="ECO:0000256" key="4">
    <source>
        <dbReference type="ARBA" id="ARBA00023136"/>
    </source>
</evidence>
<comment type="subcellular location">
    <subcellularLocation>
        <location evidence="1">Membrane</location>
        <topology evidence="1">Multi-pass membrane protein</topology>
    </subcellularLocation>
</comment>
<feature type="transmembrane region" description="Helical" evidence="5">
    <location>
        <begin position="73"/>
        <end position="92"/>
    </location>
</feature>
<organism evidence="7 8">
    <name type="scientific">Byssothecium circinans</name>
    <dbReference type="NCBI Taxonomy" id="147558"/>
    <lineage>
        <taxon>Eukaryota</taxon>
        <taxon>Fungi</taxon>
        <taxon>Dikarya</taxon>
        <taxon>Ascomycota</taxon>
        <taxon>Pezizomycotina</taxon>
        <taxon>Dothideomycetes</taxon>
        <taxon>Pleosporomycetidae</taxon>
        <taxon>Pleosporales</taxon>
        <taxon>Massarineae</taxon>
        <taxon>Massarinaceae</taxon>
        <taxon>Byssothecium</taxon>
    </lineage>
</organism>
<protein>
    <submittedName>
        <fullName evidence="7">MFS general substrate transporter</fullName>
    </submittedName>
</protein>
<evidence type="ECO:0000313" key="8">
    <source>
        <dbReference type="Proteomes" id="UP000800035"/>
    </source>
</evidence>
<feature type="transmembrane region" description="Helical" evidence="5">
    <location>
        <begin position="338"/>
        <end position="358"/>
    </location>
</feature>
<gene>
    <name evidence="7" type="ORF">CC80DRAFT_424248</name>
</gene>
<evidence type="ECO:0000256" key="5">
    <source>
        <dbReference type="SAM" id="Phobius"/>
    </source>
</evidence>